<dbReference type="Gene3D" id="3.40.50.720">
    <property type="entry name" value="NAD(P)-binding Rossmann-like Domain"/>
    <property type="match status" value="1"/>
</dbReference>
<evidence type="ECO:0000256" key="1">
    <source>
        <dbReference type="ARBA" id="ARBA00022857"/>
    </source>
</evidence>
<feature type="domain" description="2,4-diaminopentanoate dehydrogenase C-terminal" evidence="4">
    <location>
        <begin position="168"/>
        <end position="371"/>
    </location>
</feature>
<feature type="domain" description="Dihydrodipicolinate reductase N-terminal" evidence="3">
    <location>
        <begin position="25"/>
        <end position="98"/>
    </location>
</feature>
<name>A0A051TUW0_9MYCO</name>
<keyword evidence="1" id="KW-0521">NADP</keyword>
<accession>A0A051TUW0</accession>
<dbReference type="InterPro" id="IPR000846">
    <property type="entry name" value="DapB_N"/>
</dbReference>
<dbReference type="InterPro" id="IPR045760">
    <property type="entry name" value="DAP_DH_C"/>
</dbReference>
<evidence type="ECO:0000259" key="3">
    <source>
        <dbReference type="Pfam" id="PF01113"/>
    </source>
</evidence>
<dbReference type="GO" id="GO:0009089">
    <property type="term" value="P:lysine biosynthetic process via diaminopimelate"/>
    <property type="evidence" value="ECO:0007669"/>
    <property type="project" value="InterPro"/>
</dbReference>
<dbReference type="SUPFAM" id="SSF51735">
    <property type="entry name" value="NAD(P)-binding Rossmann-fold domains"/>
    <property type="match status" value="1"/>
</dbReference>
<dbReference type="Pfam" id="PF19328">
    <property type="entry name" value="DAP_DH_C"/>
    <property type="match status" value="1"/>
</dbReference>
<dbReference type="Pfam" id="PF01113">
    <property type="entry name" value="DapB_N"/>
    <property type="match status" value="1"/>
</dbReference>
<organism evidence="5 6">
    <name type="scientific">Mycobacterium [tuberculosis] TKK-01-0051</name>
    <dbReference type="NCBI Taxonomy" id="1324261"/>
    <lineage>
        <taxon>Bacteria</taxon>
        <taxon>Bacillati</taxon>
        <taxon>Actinomycetota</taxon>
        <taxon>Actinomycetes</taxon>
        <taxon>Mycobacteriales</taxon>
        <taxon>Mycobacteriaceae</taxon>
        <taxon>Mycobacterium</taxon>
        <taxon>Mycobacterium avium complex (MAC)</taxon>
    </lineage>
</organism>
<dbReference type="EMBL" id="JLXW01000010">
    <property type="protein sequence ID" value="KBZ60610.1"/>
    <property type="molecule type" value="Genomic_DNA"/>
</dbReference>
<keyword evidence="2" id="KW-0560">Oxidoreductase</keyword>
<dbReference type="GO" id="GO:0008839">
    <property type="term" value="F:4-hydroxy-tetrahydrodipicolinate reductase"/>
    <property type="evidence" value="ECO:0007669"/>
    <property type="project" value="InterPro"/>
</dbReference>
<dbReference type="InterPro" id="IPR036291">
    <property type="entry name" value="NAD(P)-bd_dom_sf"/>
</dbReference>
<dbReference type="CDD" id="cd24146">
    <property type="entry name" value="nat-AmDH_N_like"/>
    <property type="match status" value="1"/>
</dbReference>
<evidence type="ECO:0000313" key="6">
    <source>
        <dbReference type="Proteomes" id="UP000025947"/>
    </source>
</evidence>
<evidence type="ECO:0000313" key="5">
    <source>
        <dbReference type="EMBL" id="KBZ60610.1"/>
    </source>
</evidence>
<evidence type="ECO:0000256" key="2">
    <source>
        <dbReference type="ARBA" id="ARBA00023002"/>
    </source>
</evidence>
<comment type="caution">
    <text evidence="5">The sequence shown here is derived from an EMBL/GenBank/DDBJ whole genome shotgun (WGS) entry which is preliminary data.</text>
</comment>
<protein>
    <submittedName>
        <fullName evidence="5">Uncharacterized protein</fullName>
    </submittedName>
</protein>
<gene>
    <name evidence="5" type="ORF">K875_03557</name>
</gene>
<proteinExistence type="predicted"/>
<evidence type="ECO:0000259" key="4">
    <source>
        <dbReference type="Pfam" id="PF19328"/>
    </source>
</evidence>
<dbReference type="PATRIC" id="fig|1324261.3.peg.3595"/>
<dbReference type="HOGENOM" id="CLU_050509_0_0_11"/>
<dbReference type="AlphaFoldDB" id="A0A051TUW0"/>
<dbReference type="Proteomes" id="UP000025947">
    <property type="component" value="Unassembled WGS sequence"/>
</dbReference>
<reference evidence="5 6" key="1">
    <citation type="submission" date="2014-04" db="EMBL/GenBank/DDBJ databases">
        <title>The Genome Sequence of Mycobacterium tuberculosis TKK-01-0051.</title>
        <authorList>
            <consortium name="The Broad Institute Genomics Platform"/>
            <consortium name="The Broad Institute Genome Sequencing Center for Infectious Disease"/>
            <person name="Earl A.M."/>
            <person name="Cohen K."/>
            <person name="Pym A."/>
            <person name="Bishai W."/>
            <person name="Maharaj K."/>
            <person name="Desjardins C."/>
            <person name="Abeel T."/>
            <person name="Young S."/>
            <person name="Zeng Q."/>
            <person name="Gargeya S."/>
            <person name="Abouelleil A."/>
            <person name="Alvarado L."/>
            <person name="Chapman S.B."/>
            <person name="Gainer-Dewar J."/>
            <person name="Goldberg J."/>
            <person name="Griggs A."/>
            <person name="Gujja S."/>
            <person name="Hansen M."/>
            <person name="Howarth C."/>
            <person name="Imamovic A."/>
            <person name="Larimer J."/>
            <person name="Murphy C."/>
            <person name="Naylor J."/>
            <person name="Pearson M."/>
            <person name="Poon T.W."/>
            <person name="Priest M."/>
            <person name="Roberts A."/>
            <person name="Saif S."/>
            <person name="Shea T."/>
            <person name="Sykes S."/>
            <person name="Wortman J."/>
            <person name="Nusbaum C."/>
            <person name="Birren B."/>
        </authorList>
    </citation>
    <scope>NUCLEOTIDE SEQUENCE [LARGE SCALE GENOMIC DNA]</scope>
    <source>
        <strain evidence="5 6">TKK-01-0051</strain>
    </source>
</reference>
<sequence length="378" mass="41104">MVKPEAGADEVERWRQGMVGHGSKRVVVYGTGFVGKMVIAEIVKHPLFELVGVGVSNPAKVGRDVGEICGLAQPIGITATDDVEALIALKPDALVHYGPTAMHAKENIALITRFLRAGIDVCSTAMTPWVWPTMSLNPPNWIQPITEACELGESSCFTTGIDPGFANDLFPMTLMGLCSEVRRVRASELLDYTNYEGDYEFEMGIGREPEFKPMLEDRDMLIFAWGATVPMIAHAAGIMLDEITTTWDKWVTPTERNSARGVIKPGHVAAVRFTINGVYQGETRIQLEHVNRIGLDAAPDWPTGHDNDVYRVDIEGTPSIFQETAFRFTDGSGRDAAAAGCLATGLRALNAVPAVNDLRPGWVTPLDLPLIAGEGCIR</sequence>
<keyword evidence="6" id="KW-1185">Reference proteome</keyword>